<reference evidence="2" key="1">
    <citation type="journal article" date="2012" name="Nat. Biotechnol.">
        <title>Reference genome sequence of the model plant Setaria.</title>
        <authorList>
            <person name="Bennetzen J.L."/>
            <person name="Schmutz J."/>
            <person name="Wang H."/>
            <person name="Percifield R."/>
            <person name="Hawkins J."/>
            <person name="Pontaroli A.C."/>
            <person name="Estep M."/>
            <person name="Feng L."/>
            <person name="Vaughn J.N."/>
            <person name="Grimwood J."/>
            <person name="Jenkins J."/>
            <person name="Barry K."/>
            <person name="Lindquist E."/>
            <person name="Hellsten U."/>
            <person name="Deshpande S."/>
            <person name="Wang X."/>
            <person name="Wu X."/>
            <person name="Mitros T."/>
            <person name="Triplett J."/>
            <person name="Yang X."/>
            <person name="Ye C.Y."/>
            <person name="Mauro-Herrera M."/>
            <person name="Wang L."/>
            <person name="Li P."/>
            <person name="Sharma M."/>
            <person name="Sharma R."/>
            <person name="Ronald P.C."/>
            <person name="Panaud O."/>
            <person name="Kellogg E.A."/>
            <person name="Brutnell T.P."/>
            <person name="Doust A.N."/>
            <person name="Tuskan G.A."/>
            <person name="Rokhsar D."/>
            <person name="Devos K.M."/>
        </authorList>
    </citation>
    <scope>NUCLEOTIDE SEQUENCE [LARGE SCALE GENOMIC DNA]</scope>
    <source>
        <strain evidence="2">cv. Yugu1</strain>
    </source>
</reference>
<dbReference type="HOGENOM" id="CLU_3243151_0_0_1"/>
<reference evidence="1" key="2">
    <citation type="submission" date="2018-08" db="UniProtKB">
        <authorList>
            <consortium name="EnsemblPlants"/>
        </authorList>
    </citation>
    <scope>IDENTIFICATION</scope>
    <source>
        <strain evidence="1">Yugu1</strain>
    </source>
</reference>
<protein>
    <submittedName>
        <fullName evidence="1">Uncharacterized protein</fullName>
    </submittedName>
</protein>
<dbReference type="AlphaFoldDB" id="K3ZPL7"/>
<dbReference type="EnsemblPlants" id="KQK95721">
    <property type="protein sequence ID" value="KQK95721"/>
    <property type="gene ID" value="SETIT_028547mg"/>
</dbReference>
<sequence length="43" mass="5158">MYQPDLAYARPHGRLEKFHMYYFVFSLTMKNPSCPHSKAIFFS</sequence>
<proteinExistence type="predicted"/>
<dbReference type="EMBL" id="AGNK02005217">
    <property type="status" value="NOT_ANNOTATED_CDS"/>
    <property type="molecule type" value="Genomic_DNA"/>
</dbReference>
<keyword evidence="2" id="KW-1185">Reference proteome</keyword>
<dbReference type="Gramene" id="KQK95721">
    <property type="protein sequence ID" value="KQK95721"/>
    <property type="gene ID" value="SETIT_028547mg"/>
</dbReference>
<evidence type="ECO:0000313" key="1">
    <source>
        <dbReference type="EnsemblPlants" id="KQK95721"/>
    </source>
</evidence>
<dbReference type="InParanoid" id="K3ZPL7"/>
<organism evidence="1 2">
    <name type="scientific">Setaria italica</name>
    <name type="common">Foxtail millet</name>
    <name type="synonym">Panicum italicum</name>
    <dbReference type="NCBI Taxonomy" id="4555"/>
    <lineage>
        <taxon>Eukaryota</taxon>
        <taxon>Viridiplantae</taxon>
        <taxon>Streptophyta</taxon>
        <taxon>Embryophyta</taxon>
        <taxon>Tracheophyta</taxon>
        <taxon>Spermatophyta</taxon>
        <taxon>Magnoliopsida</taxon>
        <taxon>Liliopsida</taxon>
        <taxon>Poales</taxon>
        <taxon>Poaceae</taxon>
        <taxon>PACMAD clade</taxon>
        <taxon>Panicoideae</taxon>
        <taxon>Panicodae</taxon>
        <taxon>Paniceae</taxon>
        <taxon>Cenchrinae</taxon>
        <taxon>Setaria</taxon>
    </lineage>
</organism>
<name>K3ZPL7_SETIT</name>
<dbReference type="Proteomes" id="UP000004995">
    <property type="component" value="Unassembled WGS sequence"/>
</dbReference>
<accession>K3ZPL7</accession>
<evidence type="ECO:0000313" key="2">
    <source>
        <dbReference type="Proteomes" id="UP000004995"/>
    </source>
</evidence>